<dbReference type="HOGENOM" id="CLU_1088536_0_0_3"/>
<evidence type="ECO:0008006" key="3">
    <source>
        <dbReference type="Google" id="ProtNLM"/>
    </source>
</evidence>
<dbReference type="Proteomes" id="UP000003273">
    <property type="component" value="Unassembled WGS sequence"/>
</dbReference>
<sequence length="256" mass="29507">MSSQQEELVEMIIQSLEKLDKNDPKTHKLASYLYVADKRLSDYLAELRVFLKCEQPSQDQRIQCGYILEQIVYLCFRGLKGATSFKSFQSAGPQYDLLISGDDQKWKIISELFYLPFEKRNILVEAKAKQSKLTDKDFARLCSIMDVNLSTTGLGIFFTFKGATGFPDRSSSTRQRKIGDCRLRQALFHAKTGKYIIVFDQDDIFELASNGSLIKLIVRKIRDLQELSGLPPISTEEWIEIDLPEHLRILEYRSKE</sequence>
<reference evidence="1 2" key="1">
    <citation type="submission" date="2012-04" db="EMBL/GenBank/DDBJ databases">
        <authorList>
            <person name="Genoscope - CEA"/>
        </authorList>
    </citation>
    <scope>NUCLEOTIDE SEQUENCE [LARGE SCALE GENOMIC DNA]</scope>
    <source>
        <strain evidence="1 2">9806</strain>
    </source>
</reference>
<gene>
    <name evidence="1" type="ORF">MICAE_1600013</name>
</gene>
<proteinExistence type="predicted"/>
<name>I4GTC2_MICAE</name>
<dbReference type="AlphaFoldDB" id="I4GTC2"/>
<organism evidence="1 2">
    <name type="scientific">Microcystis aeruginosa PCC 9806</name>
    <dbReference type="NCBI Taxonomy" id="1160282"/>
    <lineage>
        <taxon>Bacteria</taxon>
        <taxon>Bacillati</taxon>
        <taxon>Cyanobacteriota</taxon>
        <taxon>Cyanophyceae</taxon>
        <taxon>Oscillatoriophycideae</taxon>
        <taxon>Chroococcales</taxon>
        <taxon>Microcystaceae</taxon>
        <taxon>Microcystis</taxon>
    </lineage>
</organism>
<accession>I4GTC2</accession>
<evidence type="ECO:0000313" key="1">
    <source>
        <dbReference type="EMBL" id="CCI13046.1"/>
    </source>
</evidence>
<evidence type="ECO:0000313" key="2">
    <source>
        <dbReference type="Proteomes" id="UP000003273"/>
    </source>
</evidence>
<dbReference type="RefSeq" id="WP_002783522.1">
    <property type="nucleotide sequence ID" value="NZ_HE973238.1"/>
</dbReference>
<comment type="caution">
    <text evidence="1">The sequence shown here is derived from an EMBL/GenBank/DDBJ whole genome shotgun (WGS) entry which is preliminary data.</text>
</comment>
<dbReference type="EMBL" id="CAIL01000069">
    <property type="protein sequence ID" value="CCI13046.1"/>
    <property type="molecule type" value="Genomic_DNA"/>
</dbReference>
<protein>
    <recommendedName>
        <fullName evidence="3">Restriction endonuclease type IV Mrr domain-containing protein</fullName>
    </recommendedName>
</protein>